<reference evidence="7 8" key="1">
    <citation type="submission" date="2020-04" db="EMBL/GenBank/DDBJ databases">
        <title>Plant Genome Project.</title>
        <authorList>
            <person name="Zhang R.-G."/>
        </authorList>
    </citation>
    <scope>NUCLEOTIDE SEQUENCE [LARGE SCALE GENOMIC DNA]</scope>
    <source>
        <strain evidence="7">YNK0</strain>
        <tissue evidence="7">Leaf</tissue>
    </source>
</reference>
<organism evidence="7 8">
    <name type="scientific">Tetracentron sinense</name>
    <name type="common">Spur-leaf</name>
    <dbReference type="NCBI Taxonomy" id="13715"/>
    <lineage>
        <taxon>Eukaryota</taxon>
        <taxon>Viridiplantae</taxon>
        <taxon>Streptophyta</taxon>
        <taxon>Embryophyta</taxon>
        <taxon>Tracheophyta</taxon>
        <taxon>Spermatophyta</taxon>
        <taxon>Magnoliopsida</taxon>
        <taxon>Trochodendrales</taxon>
        <taxon>Trochodendraceae</taxon>
        <taxon>Tetracentron</taxon>
    </lineage>
</organism>
<dbReference type="PANTHER" id="PTHR46915">
    <property type="entry name" value="UBIQUITIN-LIKE PROTEASE 4-RELATED"/>
    <property type="match status" value="1"/>
</dbReference>
<keyword evidence="8" id="KW-1185">Reference proteome</keyword>
<evidence type="ECO:0000256" key="2">
    <source>
        <dbReference type="ARBA" id="ARBA00022670"/>
    </source>
</evidence>
<evidence type="ECO:0000256" key="1">
    <source>
        <dbReference type="ARBA" id="ARBA00005234"/>
    </source>
</evidence>
<gene>
    <name evidence="7" type="ORF">HHK36_024370</name>
</gene>
<dbReference type="InterPro" id="IPR003653">
    <property type="entry name" value="Peptidase_C48_C"/>
</dbReference>
<dbReference type="EMBL" id="JABCRI010000018">
    <property type="protein sequence ID" value="KAF8389853.1"/>
    <property type="molecule type" value="Genomic_DNA"/>
</dbReference>
<evidence type="ECO:0000259" key="6">
    <source>
        <dbReference type="PROSITE" id="PS50600"/>
    </source>
</evidence>
<dbReference type="SUPFAM" id="SSF54001">
    <property type="entry name" value="Cysteine proteinases"/>
    <property type="match status" value="1"/>
</dbReference>
<dbReference type="PROSITE" id="PS50600">
    <property type="entry name" value="ULP_PROTEASE"/>
    <property type="match status" value="1"/>
</dbReference>
<dbReference type="GO" id="GO:0016926">
    <property type="term" value="P:protein desumoylation"/>
    <property type="evidence" value="ECO:0007669"/>
    <property type="project" value="UniProtKB-ARBA"/>
</dbReference>
<sequence length="638" mass="74106">MEEGKKKKKEPLILDWEKLLPIKDEESPPVLVVMESEQASQSDIIEQFSDHELNDAIRRNKHSYENFANRLPDKGDKLRTKLKSLEDELERRKLCRLQKDADECEKPTKFQKSRFFVESNGFSRKAPSSQAHSQSTFASHFVQKMEEKSDSKAIEAFDKEFSDLGHRDSQKMHVNGQFSQKGRRKIMSSSRQSPFRCPSSKFLDKDNHKFPNGDQKGCASSSTLGHPEDNFPSCSSKKRDVSQILPSIDSRARKTQRGRGDRRFTHSIFSKVRALGVVTLEELAAEAVENSRIERVDVVRKGYEAHLDVCKVDDEIVLNQLIESTGIMKQGQTVVLVDEEDCQSTETAQQEDEPTGWMKEAKIYYPSRNDPESVELCYSDIKCLAPEAFLSSTIMNFYIRYLQRPVSPTDRPRGDYHIFNTYFYKKLKEAVSYKKSDKETFFIKFRRWWKGVNIFHKAYILLPIHEDLHWSLVIICIPDKKDESGPIILHLDSLGYHSSSQIFGNMKRFLKEEWNYLNQGVAPPDLPIADRIWKNLPRRIDEKIIMVPQQKNDYDCGLFVLFFMERFFKEAPERLRKKDLVMFGKQWFRPEEASGLRERIQKLLNEEFQKARVNCSRESLPLSSGDAPVESSEHHSDS</sequence>
<feature type="compositionally biased region" description="Basic and acidic residues" evidence="5">
    <location>
        <begin position="202"/>
        <end position="211"/>
    </location>
</feature>
<feature type="region of interest" description="Disordered" evidence="5">
    <location>
        <begin position="617"/>
        <end position="638"/>
    </location>
</feature>
<feature type="domain" description="Ubiquitin-like protease family profile" evidence="6">
    <location>
        <begin position="374"/>
        <end position="567"/>
    </location>
</feature>
<keyword evidence="3" id="KW-0378">Hydrolase</keyword>
<evidence type="ECO:0000256" key="3">
    <source>
        <dbReference type="ARBA" id="ARBA00022801"/>
    </source>
</evidence>
<dbReference type="GO" id="GO:0008234">
    <property type="term" value="F:cysteine-type peptidase activity"/>
    <property type="evidence" value="ECO:0007669"/>
    <property type="project" value="UniProtKB-KW"/>
</dbReference>
<proteinExistence type="inferred from homology"/>
<evidence type="ECO:0000256" key="5">
    <source>
        <dbReference type="SAM" id="MobiDB-lite"/>
    </source>
</evidence>
<dbReference type="GO" id="GO:0006508">
    <property type="term" value="P:proteolysis"/>
    <property type="evidence" value="ECO:0007669"/>
    <property type="project" value="UniProtKB-KW"/>
</dbReference>
<accession>A0A835D423</accession>
<dbReference type="PANTHER" id="PTHR46915:SF2">
    <property type="entry name" value="UBIQUITIN-LIKE PROTEASE 4"/>
    <property type="match status" value="1"/>
</dbReference>
<keyword evidence="4" id="KW-0788">Thiol protease</keyword>
<dbReference type="OMA" id="MEENTDC"/>
<protein>
    <recommendedName>
        <fullName evidence="6">Ubiquitin-like protease family profile domain-containing protein</fullName>
    </recommendedName>
</protein>
<feature type="region of interest" description="Disordered" evidence="5">
    <location>
        <begin position="164"/>
        <end position="239"/>
    </location>
</feature>
<evidence type="ECO:0000313" key="8">
    <source>
        <dbReference type="Proteomes" id="UP000655225"/>
    </source>
</evidence>
<evidence type="ECO:0000313" key="7">
    <source>
        <dbReference type="EMBL" id="KAF8389853.1"/>
    </source>
</evidence>
<dbReference type="Proteomes" id="UP000655225">
    <property type="component" value="Unassembled WGS sequence"/>
</dbReference>
<comment type="caution">
    <text evidence="7">The sequence shown here is derived from an EMBL/GenBank/DDBJ whole genome shotgun (WGS) entry which is preliminary data.</text>
</comment>
<dbReference type="InterPro" id="IPR038765">
    <property type="entry name" value="Papain-like_cys_pep_sf"/>
</dbReference>
<dbReference type="Gene3D" id="3.30.310.130">
    <property type="entry name" value="Ubiquitin-related"/>
    <property type="match status" value="1"/>
</dbReference>
<evidence type="ECO:0000256" key="4">
    <source>
        <dbReference type="ARBA" id="ARBA00022807"/>
    </source>
</evidence>
<dbReference type="AlphaFoldDB" id="A0A835D423"/>
<name>A0A835D423_TETSI</name>
<comment type="similarity">
    <text evidence="1">Belongs to the peptidase C48 family.</text>
</comment>
<keyword evidence="2" id="KW-0645">Protease</keyword>
<dbReference type="Pfam" id="PF02902">
    <property type="entry name" value="Peptidase_C48"/>
    <property type="match status" value="1"/>
</dbReference>
<dbReference type="Gene3D" id="1.10.418.20">
    <property type="match status" value="1"/>
</dbReference>
<dbReference type="OrthoDB" id="442460at2759"/>